<proteinExistence type="predicted"/>
<sequence length="421" mass="49887">ERLDMLINIKHITNKRRKYGRFAKTQASKWLWEYFFCSSLNNITANIRGYNNLLDFYNEYIHYENVLFTLVEDHRDHVIHSVWVMLIGFYLMKKCRPLVNIEYDDVLVSLYRNHPEPINMVNTLKNIKNKELSLWFLITLTHDLGYPIQKTIEANRTMSKMIDNFGFLSQTEFSYRFDVIHSTAIDELLNTLSAHLYWINDVEYKVGYSSGFRLDYAKSFEALDHGIMSAYLLQKYIDHICEVMNVPQGINDYVFTDTNMAAIRALIITWLKAISAHTNDNVYWGSVNCMTPLLFICDELDEFSRYSHQIHTDQWLNVECETQFNCTRQSIEYKYTFRKKIDFNILSFFKAKISKIASRFDLARDGINKITITCIDNRKGRRHQKYYYEHRYTSPGLGFVKRYYGKTSDDVIGFIKGRVEL</sequence>
<reference evidence="1" key="1">
    <citation type="journal article" date="2014" name="Front. Microbiol.">
        <title>High frequency of phylogenetically diverse reductive dehalogenase-homologous genes in deep subseafloor sedimentary metagenomes.</title>
        <authorList>
            <person name="Kawai M."/>
            <person name="Futagami T."/>
            <person name="Toyoda A."/>
            <person name="Takaki Y."/>
            <person name="Nishi S."/>
            <person name="Hori S."/>
            <person name="Arai W."/>
            <person name="Tsubouchi T."/>
            <person name="Morono Y."/>
            <person name="Uchiyama I."/>
            <person name="Ito T."/>
            <person name="Fujiyama A."/>
            <person name="Inagaki F."/>
            <person name="Takami H."/>
        </authorList>
    </citation>
    <scope>NUCLEOTIDE SEQUENCE</scope>
    <source>
        <strain evidence="1">Expedition CK06-06</strain>
    </source>
</reference>
<gene>
    <name evidence="1" type="ORF">S12H4_13896</name>
</gene>
<name>X1SSQ3_9ZZZZ</name>
<evidence type="ECO:0008006" key="2">
    <source>
        <dbReference type="Google" id="ProtNLM"/>
    </source>
</evidence>
<evidence type="ECO:0000313" key="1">
    <source>
        <dbReference type="EMBL" id="GAI78390.1"/>
    </source>
</evidence>
<dbReference type="AlphaFoldDB" id="X1SSQ3"/>
<dbReference type="EMBL" id="BARW01006615">
    <property type="protein sequence ID" value="GAI78390.1"/>
    <property type="molecule type" value="Genomic_DNA"/>
</dbReference>
<comment type="caution">
    <text evidence="1">The sequence shown here is derived from an EMBL/GenBank/DDBJ whole genome shotgun (WGS) entry which is preliminary data.</text>
</comment>
<accession>X1SSQ3</accession>
<feature type="non-terminal residue" evidence="1">
    <location>
        <position position="1"/>
    </location>
</feature>
<organism evidence="1">
    <name type="scientific">marine sediment metagenome</name>
    <dbReference type="NCBI Taxonomy" id="412755"/>
    <lineage>
        <taxon>unclassified sequences</taxon>
        <taxon>metagenomes</taxon>
        <taxon>ecological metagenomes</taxon>
    </lineage>
</organism>
<protein>
    <recommendedName>
        <fullName evidence="2">HD domain-containing protein</fullName>
    </recommendedName>
</protein>